<organism evidence="2 3">
    <name type="scientific">Grifola frondosa</name>
    <name type="common">Maitake</name>
    <name type="synonym">Polyporus frondosus</name>
    <dbReference type="NCBI Taxonomy" id="5627"/>
    <lineage>
        <taxon>Eukaryota</taxon>
        <taxon>Fungi</taxon>
        <taxon>Dikarya</taxon>
        <taxon>Basidiomycota</taxon>
        <taxon>Agaricomycotina</taxon>
        <taxon>Agaricomycetes</taxon>
        <taxon>Polyporales</taxon>
        <taxon>Grifolaceae</taxon>
        <taxon>Grifola</taxon>
    </lineage>
</organism>
<feature type="compositionally biased region" description="Polar residues" evidence="1">
    <location>
        <begin position="119"/>
        <end position="132"/>
    </location>
</feature>
<feature type="compositionally biased region" description="Basic and acidic residues" evidence="1">
    <location>
        <begin position="66"/>
        <end position="98"/>
    </location>
</feature>
<protein>
    <submittedName>
        <fullName evidence="2">Uncharacterized protein</fullName>
    </submittedName>
</protein>
<sequence length="221" mass="24533">MYKFIRRISNSFFPRPDRPWSEDATSTSPQIGHKRRHSSTEPDGLDSLRSLKKKREESMVPSDSTSLRDDSPSRPGKETEEVKDVTEGVREVDLKDRPSLPVSAPLDASVVPLPDSPVLQATRQAQETSVEQDPSPESREHEDTPNPRAEVDLEEVEGGSLEEADERVQPVEEIQLDEEEIPGLSLASVNRSVTLTKAINRSEDNSEEIAATREEASSGPH</sequence>
<dbReference type="EMBL" id="LUGG01000003">
    <property type="protein sequence ID" value="OBZ76713.1"/>
    <property type="molecule type" value="Genomic_DNA"/>
</dbReference>
<name>A0A1C7MII8_GRIFR</name>
<feature type="region of interest" description="Disordered" evidence="1">
    <location>
        <begin position="1"/>
        <end position="168"/>
    </location>
</feature>
<dbReference type="STRING" id="5627.A0A1C7MII8"/>
<dbReference type="AlphaFoldDB" id="A0A1C7MII8"/>
<feature type="region of interest" description="Disordered" evidence="1">
    <location>
        <begin position="202"/>
        <end position="221"/>
    </location>
</feature>
<evidence type="ECO:0000313" key="2">
    <source>
        <dbReference type="EMBL" id="OBZ76713.1"/>
    </source>
</evidence>
<accession>A0A1C7MII8</accession>
<gene>
    <name evidence="2" type="ORF">A0H81_03227</name>
</gene>
<dbReference type="OrthoDB" id="3269227at2759"/>
<evidence type="ECO:0000313" key="3">
    <source>
        <dbReference type="Proteomes" id="UP000092993"/>
    </source>
</evidence>
<reference evidence="2 3" key="1">
    <citation type="submission" date="2016-03" db="EMBL/GenBank/DDBJ databases">
        <title>Whole genome sequencing of Grifola frondosa 9006-11.</title>
        <authorList>
            <person name="Min B."/>
            <person name="Park H."/>
            <person name="Kim J.-G."/>
            <person name="Cho H."/>
            <person name="Oh Y.-L."/>
            <person name="Kong W.-S."/>
            <person name="Choi I.-G."/>
        </authorList>
    </citation>
    <scope>NUCLEOTIDE SEQUENCE [LARGE SCALE GENOMIC DNA]</scope>
    <source>
        <strain evidence="2 3">9006-11</strain>
    </source>
</reference>
<feature type="compositionally biased region" description="Basic and acidic residues" evidence="1">
    <location>
        <begin position="136"/>
        <end position="151"/>
    </location>
</feature>
<proteinExistence type="predicted"/>
<comment type="caution">
    <text evidence="2">The sequence shown here is derived from an EMBL/GenBank/DDBJ whole genome shotgun (WGS) entry which is preliminary data.</text>
</comment>
<evidence type="ECO:0000256" key="1">
    <source>
        <dbReference type="SAM" id="MobiDB-lite"/>
    </source>
</evidence>
<keyword evidence="3" id="KW-1185">Reference proteome</keyword>
<feature type="compositionally biased region" description="Acidic residues" evidence="1">
    <location>
        <begin position="152"/>
        <end position="165"/>
    </location>
</feature>
<dbReference type="OMA" id="VEIKFVT"/>
<dbReference type="Proteomes" id="UP000092993">
    <property type="component" value="Unassembled WGS sequence"/>
</dbReference>